<reference evidence="1 2" key="1">
    <citation type="submission" date="2019-08" db="EMBL/GenBank/DDBJ databases">
        <title>In-depth cultivation of the pig gut microbiome towards novel bacterial diversity and tailored functional studies.</title>
        <authorList>
            <person name="Wylensek D."/>
            <person name="Hitch T.C.A."/>
            <person name="Clavel T."/>
        </authorList>
    </citation>
    <scope>NUCLEOTIDE SEQUENCE [LARGE SCALE GENOMIC DNA]</scope>
    <source>
        <strain evidence="1 2">NM-380-WT-3C1</strain>
    </source>
</reference>
<evidence type="ECO:0000313" key="2">
    <source>
        <dbReference type="Proteomes" id="UP000460549"/>
    </source>
</evidence>
<comment type="caution">
    <text evidence="1">The sequence shown here is derived from an EMBL/GenBank/DDBJ whole genome shotgun (WGS) entry which is preliminary data.</text>
</comment>
<dbReference type="EMBL" id="VUNN01000039">
    <property type="protein sequence ID" value="MSU07327.1"/>
    <property type="molecule type" value="Genomic_DNA"/>
</dbReference>
<keyword evidence="2" id="KW-1185">Reference proteome</keyword>
<accession>A0A7X2TRW9</accession>
<sequence>MYWTIQHSSVLDVVEHDGIYKPDFSRTQLKCPMLCAFALRYFKLLNDNTFPINGVIFTFENTFEKPLCSLEDVKSFFQSEERYETILRHSITDVFNSRDYVLLCLDGYPSSVRTLPMDMVLYEMLDGNVSANGVVAYNSWINSEVQVAMLSWMREEFPGWAFKNEIGKSNVMQRCLPYITKANIKEIFDISKVIAS</sequence>
<evidence type="ECO:0000313" key="1">
    <source>
        <dbReference type="EMBL" id="MSU07327.1"/>
    </source>
</evidence>
<dbReference type="AlphaFoldDB" id="A0A7X2TRW9"/>
<protein>
    <submittedName>
        <fullName evidence="1">Uncharacterized protein</fullName>
    </submittedName>
</protein>
<name>A0A7X2TRW9_9SPIO</name>
<organism evidence="1 2">
    <name type="scientific">Bullifex porci</name>
    <dbReference type="NCBI Taxonomy" id="2606638"/>
    <lineage>
        <taxon>Bacteria</taxon>
        <taxon>Pseudomonadati</taxon>
        <taxon>Spirochaetota</taxon>
        <taxon>Spirochaetia</taxon>
        <taxon>Spirochaetales</taxon>
        <taxon>Spirochaetaceae</taxon>
        <taxon>Bullifex</taxon>
    </lineage>
</organism>
<proteinExistence type="predicted"/>
<dbReference type="RefSeq" id="WP_154426988.1">
    <property type="nucleotide sequence ID" value="NZ_VUNN01000039.1"/>
</dbReference>
<dbReference type="Proteomes" id="UP000460549">
    <property type="component" value="Unassembled WGS sequence"/>
</dbReference>
<gene>
    <name evidence="1" type="ORF">FYJ80_11270</name>
</gene>